<gene>
    <name evidence="2" type="ORF">ACFPTO_16335</name>
</gene>
<dbReference type="Proteomes" id="UP001596103">
    <property type="component" value="Unassembled WGS sequence"/>
</dbReference>
<dbReference type="RefSeq" id="WP_377712739.1">
    <property type="nucleotide sequence ID" value="NZ_JBHSMP010000019.1"/>
</dbReference>
<feature type="region of interest" description="Disordered" evidence="1">
    <location>
        <begin position="152"/>
        <end position="190"/>
    </location>
</feature>
<proteinExistence type="predicted"/>
<evidence type="ECO:0000313" key="3">
    <source>
        <dbReference type="Proteomes" id="UP001596103"/>
    </source>
</evidence>
<comment type="caution">
    <text evidence="2">The sequence shown here is derived from an EMBL/GenBank/DDBJ whole genome shotgun (WGS) entry which is preliminary data.</text>
</comment>
<feature type="compositionally biased region" description="Low complexity" evidence="1">
    <location>
        <begin position="224"/>
        <end position="249"/>
    </location>
</feature>
<evidence type="ECO:0000313" key="2">
    <source>
        <dbReference type="EMBL" id="MFC5430359.1"/>
    </source>
</evidence>
<organism evidence="2 3">
    <name type="scientific">Paraburkholderia denitrificans</name>
    <dbReference type="NCBI Taxonomy" id="694025"/>
    <lineage>
        <taxon>Bacteria</taxon>
        <taxon>Pseudomonadati</taxon>
        <taxon>Pseudomonadota</taxon>
        <taxon>Betaproteobacteria</taxon>
        <taxon>Burkholderiales</taxon>
        <taxon>Burkholderiaceae</taxon>
        <taxon>Paraburkholderia</taxon>
    </lineage>
</organism>
<dbReference type="Pfam" id="PF11304">
    <property type="entry name" value="DUF3106"/>
    <property type="match status" value="1"/>
</dbReference>
<keyword evidence="3" id="KW-1185">Reference proteome</keyword>
<accession>A0ABW0JBF3</accession>
<feature type="region of interest" description="Disordered" evidence="1">
    <location>
        <begin position="224"/>
        <end position="266"/>
    </location>
</feature>
<sequence>MSYKRGLAVVAGSVIAVLVSYAATYPRFHPGHATSAVQSAPASTPSVETSIATAFAPLPGPSDRLAWANLSDAQHVALAPFANEWDHFGDERRRKWLRIAARYPKMSPEAQEHLHARMAEWVEMTPEQRRVARENYQVSKALPAQARQRAWKDYQQLPPDQKARLAASERKRRTVVSAPPSGGKSEIRGIEHLVERERRLTHPSTALPASGPAAASAAHGASGAMNAPASATAGTAAAGTAPAASFVPATPIPVSPAEAPAAFKGS</sequence>
<reference evidence="3" key="1">
    <citation type="journal article" date="2019" name="Int. J. Syst. Evol. Microbiol.">
        <title>The Global Catalogue of Microorganisms (GCM) 10K type strain sequencing project: providing services to taxonomists for standard genome sequencing and annotation.</title>
        <authorList>
            <consortium name="The Broad Institute Genomics Platform"/>
            <consortium name="The Broad Institute Genome Sequencing Center for Infectious Disease"/>
            <person name="Wu L."/>
            <person name="Ma J."/>
        </authorList>
    </citation>
    <scope>NUCLEOTIDE SEQUENCE [LARGE SCALE GENOMIC DNA]</scope>
    <source>
        <strain evidence="3">CCUG 56042</strain>
    </source>
</reference>
<dbReference type="EMBL" id="JBHSMP010000019">
    <property type="protein sequence ID" value="MFC5430359.1"/>
    <property type="molecule type" value="Genomic_DNA"/>
</dbReference>
<protein>
    <submittedName>
        <fullName evidence="2">DUF3106 domain-containing protein</fullName>
    </submittedName>
</protein>
<name>A0ABW0JBF3_9BURK</name>
<evidence type="ECO:0000256" key="1">
    <source>
        <dbReference type="SAM" id="MobiDB-lite"/>
    </source>
</evidence>
<dbReference type="InterPro" id="IPR021455">
    <property type="entry name" value="DUF3106"/>
</dbReference>